<sequence length="600" mass="68691">MSAQVRLESALYDRQREEIASNVRKPTSDEMIKFYDALLQLVLQAGVSFSLLEAPCLKRLCHFLNENLPVPPIAILQNRLYEIIREQKEHIKGYLISLPCQISLTLDDWERPEEIFQSLEDIENSEETRFLCIRGHFFSPSFNAISLILSMEHVRGYQEASDIKDTLDGVIRDWGLQGRISAVTTGQGRNIQKAVDLYSKDISHIPWVHCTSHKTELCITNSIEQDSAVMAIFRKCRDITHYISGSTSLSELFTVEQQKNYYSTWELFTLDVDPWNSWFTMAARVHMAYPKLLRLIQDLKRKKSGDLEEDLRYYLKKDAEALERFRMDDDEFLALEEMISLLQPVVNFMNWARTSASRLTLSQVYTHVYTVLLPIRTVETTQAQALHTSLEAQLRESWPLSEISDHELLAIYLNPACAASDFMKTTTVEDPKAAEGFITLEQSAMNLLRDKIQQRMADKPCSEIMTMETMDEGDEQPENVATLAYQALYSSEMDVEKYVVHPQEFWCTYQDDPSFAEVIPIALSYLGIQATSTADPAFSNDESSSDENDGPEPELDDNFPAVVCAKNYSVVISQIAQMEYEVDHEPTAQPDKRRRGEPVV</sequence>
<evidence type="ECO:0000256" key="6">
    <source>
        <dbReference type="SAM" id="MobiDB-lite"/>
    </source>
</evidence>
<feature type="compositionally biased region" description="Acidic residues" evidence="6">
    <location>
        <begin position="543"/>
        <end position="557"/>
    </location>
</feature>
<evidence type="ECO:0000256" key="3">
    <source>
        <dbReference type="ARBA" id="ARBA00022771"/>
    </source>
</evidence>
<keyword evidence="4" id="KW-0862">Zinc</keyword>
<dbReference type="InterPro" id="IPR012337">
    <property type="entry name" value="RNaseH-like_sf"/>
</dbReference>
<dbReference type="EMBL" id="BQFW01000008">
    <property type="protein sequence ID" value="GJJ73505.1"/>
    <property type="molecule type" value="Genomic_DNA"/>
</dbReference>
<dbReference type="OrthoDB" id="2444498at2759"/>
<organism evidence="7 8">
    <name type="scientific">Entomortierella parvispora</name>
    <dbReference type="NCBI Taxonomy" id="205924"/>
    <lineage>
        <taxon>Eukaryota</taxon>
        <taxon>Fungi</taxon>
        <taxon>Fungi incertae sedis</taxon>
        <taxon>Mucoromycota</taxon>
        <taxon>Mortierellomycotina</taxon>
        <taxon>Mortierellomycetes</taxon>
        <taxon>Mortierellales</taxon>
        <taxon>Mortierellaceae</taxon>
        <taxon>Entomortierella</taxon>
    </lineage>
</organism>
<comment type="subcellular location">
    <subcellularLocation>
        <location evidence="1">Nucleus</location>
    </subcellularLocation>
</comment>
<gene>
    <name evidence="7" type="ORF">EMPS_05863</name>
</gene>
<accession>A0A9P3HBJ8</accession>
<dbReference type="PANTHER" id="PTHR46481">
    <property type="entry name" value="ZINC FINGER BED DOMAIN-CONTAINING PROTEIN 4"/>
    <property type="match status" value="1"/>
</dbReference>
<evidence type="ECO:0000256" key="2">
    <source>
        <dbReference type="ARBA" id="ARBA00022723"/>
    </source>
</evidence>
<comment type="caution">
    <text evidence="7">The sequence shown here is derived from an EMBL/GenBank/DDBJ whole genome shotgun (WGS) entry which is preliminary data.</text>
</comment>
<evidence type="ECO:0000256" key="1">
    <source>
        <dbReference type="ARBA" id="ARBA00004123"/>
    </source>
</evidence>
<protein>
    <recommendedName>
        <fullName evidence="9">DUF659 domain-containing protein</fullName>
    </recommendedName>
</protein>
<reference evidence="7" key="1">
    <citation type="submission" date="2021-11" db="EMBL/GenBank/DDBJ databases">
        <authorList>
            <person name="Herlambang A."/>
            <person name="Guo Y."/>
            <person name="Takashima Y."/>
            <person name="Nishizawa T."/>
        </authorList>
    </citation>
    <scope>NUCLEOTIDE SEQUENCE</scope>
    <source>
        <strain evidence="7">E1425</strain>
    </source>
</reference>
<dbReference type="AlphaFoldDB" id="A0A9P3HBJ8"/>
<name>A0A9P3HBJ8_9FUNG</name>
<reference evidence="7" key="2">
    <citation type="journal article" date="2022" name="Microbiol. Resour. Announc.">
        <title>Whole-Genome Sequence of Entomortierella parvispora E1425, a Mucoromycotan Fungus Associated with Burkholderiaceae-Related Endosymbiotic Bacteria.</title>
        <authorList>
            <person name="Herlambang A."/>
            <person name="Guo Y."/>
            <person name="Takashima Y."/>
            <person name="Narisawa K."/>
            <person name="Ohta H."/>
            <person name="Nishizawa T."/>
        </authorList>
    </citation>
    <scope>NUCLEOTIDE SEQUENCE</scope>
    <source>
        <strain evidence="7">E1425</strain>
    </source>
</reference>
<dbReference type="PANTHER" id="PTHR46481:SF10">
    <property type="entry name" value="ZINC FINGER BED DOMAIN-CONTAINING PROTEIN 39"/>
    <property type="match status" value="1"/>
</dbReference>
<evidence type="ECO:0000313" key="7">
    <source>
        <dbReference type="EMBL" id="GJJ73505.1"/>
    </source>
</evidence>
<evidence type="ECO:0000256" key="5">
    <source>
        <dbReference type="ARBA" id="ARBA00023242"/>
    </source>
</evidence>
<keyword evidence="3" id="KW-0863">Zinc-finger</keyword>
<evidence type="ECO:0008006" key="9">
    <source>
        <dbReference type="Google" id="ProtNLM"/>
    </source>
</evidence>
<dbReference type="InterPro" id="IPR052035">
    <property type="entry name" value="ZnF_BED_domain_contain"/>
</dbReference>
<feature type="region of interest" description="Disordered" evidence="6">
    <location>
        <begin position="580"/>
        <end position="600"/>
    </location>
</feature>
<evidence type="ECO:0000256" key="4">
    <source>
        <dbReference type="ARBA" id="ARBA00022833"/>
    </source>
</evidence>
<proteinExistence type="predicted"/>
<keyword evidence="8" id="KW-1185">Reference proteome</keyword>
<evidence type="ECO:0000313" key="8">
    <source>
        <dbReference type="Proteomes" id="UP000827284"/>
    </source>
</evidence>
<dbReference type="GO" id="GO:0005634">
    <property type="term" value="C:nucleus"/>
    <property type="evidence" value="ECO:0007669"/>
    <property type="project" value="UniProtKB-SubCell"/>
</dbReference>
<keyword evidence="5" id="KW-0539">Nucleus</keyword>
<feature type="compositionally biased region" description="Basic and acidic residues" evidence="6">
    <location>
        <begin position="581"/>
        <end position="600"/>
    </location>
</feature>
<keyword evidence="2" id="KW-0479">Metal-binding</keyword>
<feature type="region of interest" description="Disordered" evidence="6">
    <location>
        <begin position="534"/>
        <end position="558"/>
    </location>
</feature>
<dbReference type="Proteomes" id="UP000827284">
    <property type="component" value="Unassembled WGS sequence"/>
</dbReference>
<dbReference type="GO" id="GO:0008270">
    <property type="term" value="F:zinc ion binding"/>
    <property type="evidence" value="ECO:0007669"/>
    <property type="project" value="UniProtKB-KW"/>
</dbReference>
<dbReference type="SUPFAM" id="SSF53098">
    <property type="entry name" value="Ribonuclease H-like"/>
    <property type="match status" value="1"/>
</dbReference>